<keyword evidence="1" id="KW-0812">Transmembrane</keyword>
<proteinExistence type="predicted"/>
<reference evidence="3" key="1">
    <citation type="submission" date="2021-01" db="EMBL/GenBank/DDBJ databases">
        <title>Whole genome shotgun sequence of Actinoplanes capillaceus NBRC 16408.</title>
        <authorList>
            <person name="Komaki H."/>
            <person name="Tamura T."/>
        </authorList>
    </citation>
    <scope>NUCLEOTIDE SEQUENCE [LARGE SCALE GENOMIC DNA]</scope>
    <source>
        <strain evidence="3">NBRC 16408</strain>
    </source>
</reference>
<evidence type="ECO:0000259" key="2">
    <source>
        <dbReference type="Pfam" id="PF12870"/>
    </source>
</evidence>
<evidence type="ECO:0000313" key="3">
    <source>
        <dbReference type="EMBL" id="GID51531.1"/>
    </source>
</evidence>
<sequence length="147" mass="15617">MRQPVPPPPRRTLRTVVIVVGVIMALCSCVAAGGYFFIRGVEQATGPARQGAEEFVADLESGNVDAAYGRLCASTTSDFTREAFAQGLSGQSAIRSHEIIGVNVSNVNGRVSATVTANLTLDSGFVDRHTFALVQEDGQWKVCGQPF</sequence>
<accession>A0ABQ3WZ14</accession>
<gene>
    <name evidence="3" type="ORF">Aca07nite_88060</name>
</gene>
<keyword evidence="1" id="KW-1133">Transmembrane helix</keyword>
<dbReference type="Gene3D" id="3.10.450.50">
    <property type="match status" value="1"/>
</dbReference>
<organism evidence="3">
    <name type="scientific">Actinoplanes campanulatus</name>
    <dbReference type="NCBI Taxonomy" id="113559"/>
    <lineage>
        <taxon>Bacteria</taxon>
        <taxon>Bacillati</taxon>
        <taxon>Actinomycetota</taxon>
        <taxon>Actinomycetes</taxon>
        <taxon>Micromonosporales</taxon>
        <taxon>Micromonosporaceae</taxon>
        <taxon>Actinoplanes</taxon>
    </lineage>
</organism>
<protein>
    <recommendedName>
        <fullName evidence="2">DUF4878 domain-containing protein</fullName>
    </recommendedName>
</protein>
<dbReference type="InterPro" id="IPR024267">
    <property type="entry name" value="DUF4878"/>
</dbReference>
<dbReference type="Pfam" id="PF12870">
    <property type="entry name" value="DUF4878"/>
    <property type="match status" value="1"/>
</dbReference>
<feature type="domain" description="DUF4878" evidence="2">
    <location>
        <begin position="48"/>
        <end position="143"/>
    </location>
</feature>
<comment type="caution">
    <text evidence="3">The sequence shown here is derived from an EMBL/GenBank/DDBJ whole genome shotgun (WGS) entry which is preliminary data.</text>
</comment>
<dbReference type="EMBL" id="BOMF01000188">
    <property type="protein sequence ID" value="GID51531.1"/>
    <property type="molecule type" value="Genomic_DNA"/>
</dbReference>
<feature type="transmembrane region" description="Helical" evidence="1">
    <location>
        <begin position="12"/>
        <end position="38"/>
    </location>
</feature>
<name>A0ABQ3WZ14_9ACTN</name>
<dbReference type="PROSITE" id="PS51257">
    <property type="entry name" value="PROKAR_LIPOPROTEIN"/>
    <property type="match status" value="1"/>
</dbReference>
<evidence type="ECO:0000256" key="1">
    <source>
        <dbReference type="SAM" id="Phobius"/>
    </source>
</evidence>
<keyword evidence="1" id="KW-0472">Membrane</keyword>